<dbReference type="Gene3D" id="1.10.287.130">
    <property type="match status" value="1"/>
</dbReference>
<dbReference type="PANTHER" id="PTHR43047:SF72">
    <property type="entry name" value="OSMOSENSING HISTIDINE PROTEIN KINASE SLN1"/>
    <property type="match status" value="1"/>
</dbReference>
<evidence type="ECO:0000313" key="12">
    <source>
        <dbReference type="Proteomes" id="UP001352263"/>
    </source>
</evidence>
<keyword evidence="11" id="KW-0547">Nucleotide-binding</keyword>
<keyword evidence="7" id="KW-0175">Coiled coil</keyword>
<proteinExistence type="predicted"/>
<keyword evidence="8" id="KW-1133">Transmembrane helix</keyword>
<accession>A0ABU6JBC3</accession>
<dbReference type="SMART" id="SM00448">
    <property type="entry name" value="REC"/>
    <property type="match status" value="1"/>
</dbReference>
<dbReference type="Gene3D" id="3.40.50.2300">
    <property type="match status" value="1"/>
</dbReference>
<feature type="transmembrane region" description="Helical" evidence="8">
    <location>
        <begin position="241"/>
        <end position="262"/>
    </location>
</feature>
<organism evidence="11 12">
    <name type="scientific">Noviherbaspirillum album</name>
    <dbReference type="NCBI Taxonomy" id="3080276"/>
    <lineage>
        <taxon>Bacteria</taxon>
        <taxon>Pseudomonadati</taxon>
        <taxon>Pseudomonadota</taxon>
        <taxon>Betaproteobacteria</taxon>
        <taxon>Burkholderiales</taxon>
        <taxon>Oxalobacteraceae</taxon>
        <taxon>Noviherbaspirillum</taxon>
    </lineage>
</organism>
<dbReference type="InterPro" id="IPR011006">
    <property type="entry name" value="CheY-like_superfamily"/>
</dbReference>
<dbReference type="InterPro" id="IPR003594">
    <property type="entry name" value="HATPase_dom"/>
</dbReference>
<sequence>MEQHRAEVERSALDLSRALATSVGTELEATIASLRTLSQSPALVDDNLPAFYQTALTARRSHPSWQSVILADAQGRLLFNTARPYGDRSARIVDSESLRKALETGQPAVGSALVGPLGILAFPVRVPVHRDSEVSYVLSAAVVPERILEILRQQKVPDDWVIAVFDASGQRVARTKEHNSNAPSPSLSKLLASAKTEGVGITTTLEGKESVTAFTRVHGHSWSVAVGIPASGFGEQFFRGAYLYLAGVLASLAAWVVAASWLSSRIAGAVDQLQKRATKLGREGEVLSPANSQIHEIDKADAALIALSRERAQVELERERLLASLNSALEASRLALSQAEEAGRAKDNFLAMLGHEMRNPLAPIVSALELLDLRGDERSAKERAIMRRQVDRLHRLVDDLLDVSRIVQGKLQIRKEKVDLRQIAVSAQESVRHAAEAAGTRLELDLADLPLTVEGDPGRLEQAVTNLLSNAIGFAAGETVRLRVTREGMDAILVVEDSGAGMDAATLAQIFQPFFQAPQSLARSRGGLGLGLTIVSTIVELHNGRIEASSRGIGLGSRFEIRLPVASLEQGPACDLAEACMKVGRRVLVVDDNIDAAELIAAGLIAAGHEVRMTHSGRDALALISTFQLEVAILDIGMPELDGYQLARMMRSDDIAWNGHLIALSGYGQAQDKERARAAGFDHHFTKPVRLDELDRVISTLLRV</sequence>
<feature type="domain" description="Response regulatory" evidence="10">
    <location>
        <begin position="586"/>
        <end position="702"/>
    </location>
</feature>
<keyword evidence="3 6" id="KW-0597">Phosphoprotein</keyword>
<keyword evidence="8" id="KW-0812">Transmembrane</keyword>
<evidence type="ECO:0000256" key="1">
    <source>
        <dbReference type="ARBA" id="ARBA00000085"/>
    </source>
</evidence>
<dbReference type="CDD" id="cd17580">
    <property type="entry name" value="REC_2_DhkD-like"/>
    <property type="match status" value="1"/>
</dbReference>
<keyword evidence="8" id="KW-0472">Membrane</keyword>
<keyword evidence="5" id="KW-0418">Kinase</keyword>
<dbReference type="PROSITE" id="PS50110">
    <property type="entry name" value="RESPONSE_REGULATORY"/>
    <property type="match status" value="1"/>
</dbReference>
<protein>
    <recommendedName>
        <fullName evidence="2">histidine kinase</fullName>
        <ecNumber evidence="2">2.7.13.3</ecNumber>
    </recommendedName>
</protein>
<reference evidence="11 12" key="1">
    <citation type="submission" date="2023-10" db="EMBL/GenBank/DDBJ databases">
        <title>Noviherbaspirillum sp. CPCC 100848 genome assembly.</title>
        <authorList>
            <person name="Li X.Y."/>
            <person name="Fang X.M."/>
        </authorList>
    </citation>
    <scope>NUCLEOTIDE SEQUENCE [LARGE SCALE GENOMIC DNA]</scope>
    <source>
        <strain evidence="11 12">CPCC 100848</strain>
    </source>
</reference>
<dbReference type="Proteomes" id="UP001352263">
    <property type="component" value="Unassembled WGS sequence"/>
</dbReference>
<dbReference type="InterPro" id="IPR003661">
    <property type="entry name" value="HisK_dim/P_dom"/>
</dbReference>
<keyword evidence="12" id="KW-1185">Reference proteome</keyword>
<gene>
    <name evidence="11" type="ORF">RY831_17435</name>
</gene>
<comment type="catalytic activity">
    <reaction evidence="1">
        <text>ATP + protein L-histidine = ADP + protein N-phospho-L-histidine.</text>
        <dbReference type="EC" id="2.7.13.3"/>
    </reaction>
</comment>
<dbReference type="RefSeq" id="WP_326507660.1">
    <property type="nucleotide sequence ID" value="NZ_JAWIIV010000014.1"/>
</dbReference>
<dbReference type="InterPro" id="IPR036890">
    <property type="entry name" value="HATPase_C_sf"/>
</dbReference>
<dbReference type="Pfam" id="PF02518">
    <property type="entry name" value="HATPase_c"/>
    <property type="match status" value="1"/>
</dbReference>
<dbReference type="InterPro" id="IPR004358">
    <property type="entry name" value="Sig_transdc_His_kin-like_C"/>
</dbReference>
<dbReference type="CDD" id="cd18774">
    <property type="entry name" value="PDC2_HK_sensor"/>
    <property type="match status" value="1"/>
</dbReference>
<evidence type="ECO:0000256" key="2">
    <source>
        <dbReference type="ARBA" id="ARBA00012438"/>
    </source>
</evidence>
<evidence type="ECO:0000259" key="9">
    <source>
        <dbReference type="PROSITE" id="PS50109"/>
    </source>
</evidence>
<dbReference type="PRINTS" id="PR00344">
    <property type="entry name" value="BCTRLSENSOR"/>
</dbReference>
<evidence type="ECO:0000256" key="4">
    <source>
        <dbReference type="ARBA" id="ARBA00022679"/>
    </source>
</evidence>
<dbReference type="GO" id="GO:0005524">
    <property type="term" value="F:ATP binding"/>
    <property type="evidence" value="ECO:0007669"/>
    <property type="project" value="UniProtKB-KW"/>
</dbReference>
<evidence type="ECO:0000256" key="6">
    <source>
        <dbReference type="PROSITE-ProRule" id="PRU00169"/>
    </source>
</evidence>
<comment type="caution">
    <text evidence="11">The sequence shown here is derived from an EMBL/GenBank/DDBJ whole genome shotgun (WGS) entry which is preliminary data.</text>
</comment>
<evidence type="ECO:0000256" key="8">
    <source>
        <dbReference type="SAM" id="Phobius"/>
    </source>
</evidence>
<evidence type="ECO:0000256" key="5">
    <source>
        <dbReference type="ARBA" id="ARBA00022777"/>
    </source>
</evidence>
<dbReference type="SUPFAM" id="SSF55874">
    <property type="entry name" value="ATPase domain of HSP90 chaperone/DNA topoisomerase II/histidine kinase"/>
    <property type="match status" value="1"/>
</dbReference>
<dbReference type="Pfam" id="PF00072">
    <property type="entry name" value="Response_reg"/>
    <property type="match status" value="1"/>
</dbReference>
<evidence type="ECO:0000259" key="10">
    <source>
        <dbReference type="PROSITE" id="PS50110"/>
    </source>
</evidence>
<dbReference type="Gene3D" id="3.30.450.20">
    <property type="entry name" value="PAS domain"/>
    <property type="match status" value="1"/>
</dbReference>
<evidence type="ECO:0000256" key="3">
    <source>
        <dbReference type="ARBA" id="ARBA00022553"/>
    </source>
</evidence>
<name>A0ABU6JBC3_9BURK</name>
<dbReference type="PROSITE" id="PS50109">
    <property type="entry name" value="HIS_KIN"/>
    <property type="match status" value="1"/>
</dbReference>
<feature type="modified residue" description="4-aspartylphosphate" evidence="6">
    <location>
        <position position="635"/>
    </location>
</feature>
<keyword evidence="4" id="KW-0808">Transferase</keyword>
<dbReference type="InterPro" id="IPR001789">
    <property type="entry name" value="Sig_transdc_resp-reg_receiver"/>
</dbReference>
<dbReference type="InterPro" id="IPR036097">
    <property type="entry name" value="HisK_dim/P_sf"/>
</dbReference>
<feature type="coiled-coil region" evidence="7">
    <location>
        <begin position="297"/>
        <end position="342"/>
    </location>
</feature>
<dbReference type="Gene3D" id="3.30.565.10">
    <property type="entry name" value="Histidine kinase-like ATPase, C-terminal domain"/>
    <property type="match status" value="1"/>
</dbReference>
<dbReference type="SMART" id="SM00387">
    <property type="entry name" value="HATPase_c"/>
    <property type="match status" value="1"/>
</dbReference>
<dbReference type="SUPFAM" id="SSF52172">
    <property type="entry name" value="CheY-like"/>
    <property type="match status" value="1"/>
</dbReference>
<dbReference type="CDD" id="cd00082">
    <property type="entry name" value="HisKA"/>
    <property type="match status" value="1"/>
</dbReference>
<keyword evidence="11" id="KW-0067">ATP-binding</keyword>
<dbReference type="CDD" id="cd18773">
    <property type="entry name" value="PDC1_HK_sensor"/>
    <property type="match status" value="1"/>
</dbReference>
<evidence type="ECO:0000313" key="11">
    <source>
        <dbReference type="EMBL" id="MEC4720952.1"/>
    </source>
</evidence>
<dbReference type="EMBL" id="JAWIIV010000014">
    <property type="protein sequence ID" value="MEC4720952.1"/>
    <property type="molecule type" value="Genomic_DNA"/>
</dbReference>
<feature type="domain" description="Histidine kinase" evidence="9">
    <location>
        <begin position="352"/>
        <end position="567"/>
    </location>
</feature>
<dbReference type="Pfam" id="PF00512">
    <property type="entry name" value="HisKA"/>
    <property type="match status" value="1"/>
</dbReference>
<dbReference type="SMART" id="SM00388">
    <property type="entry name" value="HisKA"/>
    <property type="match status" value="1"/>
</dbReference>
<dbReference type="PANTHER" id="PTHR43047">
    <property type="entry name" value="TWO-COMPONENT HISTIDINE PROTEIN KINASE"/>
    <property type="match status" value="1"/>
</dbReference>
<dbReference type="EC" id="2.7.13.3" evidence="2"/>
<dbReference type="SUPFAM" id="SSF47384">
    <property type="entry name" value="Homodimeric domain of signal transducing histidine kinase"/>
    <property type="match status" value="1"/>
</dbReference>
<evidence type="ECO:0000256" key="7">
    <source>
        <dbReference type="SAM" id="Coils"/>
    </source>
</evidence>
<dbReference type="InterPro" id="IPR005467">
    <property type="entry name" value="His_kinase_dom"/>
</dbReference>